<feature type="region of interest" description="Disordered" evidence="4">
    <location>
        <begin position="431"/>
        <end position="530"/>
    </location>
</feature>
<keyword evidence="7" id="KW-1185">Reference proteome</keyword>
<evidence type="ECO:0000256" key="2">
    <source>
        <dbReference type="ARBA" id="ARBA00022676"/>
    </source>
</evidence>
<keyword evidence="3" id="KW-0808">Transferase</keyword>
<keyword evidence="5" id="KW-0812">Transmembrane</keyword>
<protein>
    <submittedName>
        <fullName evidence="6">Glycosyltransferase family 2 protein</fullName>
    </submittedName>
</protein>
<name>A0ABT7TXD1_ACTVI</name>
<dbReference type="SUPFAM" id="SSF53448">
    <property type="entry name" value="Nucleotide-diphospho-sugar transferases"/>
    <property type="match status" value="1"/>
</dbReference>
<feature type="compositionally biased region" description="Low complexity" evidence="4">
    <location>
        <begin position="474"/>
        <end position="491"/>
    </location>
</feature>
<comment type="similarity">
    <text evidence="1">Belongs to the glycosyltransferase 2 family.</text>
</comment>
<dbReference type="PANTHER" id="PTHR43630:SF1">
    <property type="entry name" value="POLY-BETA-1,6-N-ACETYL-D-GLUCOSAMINE SYNTHASE"/>
    <property type="match status" value="1"/>
</dbReference>
<dbReference type="Proteomes" id="UP001529257">
    <property type="component" value="Unassembled WGS sequence"/>
</dbReference>
<gene>
    <name evidence="6" type="ORF">QUV91_05450</name>
</gene>
<evidence type="ECO:0000256" key="4">
    <source>
        <dbReference type="SAM" id="MobiDB-lite"/>
    </source>
</evidence>
<sequence>MRIQTPFLPMSFDSSSLLGVLDRIGWWGALGMIAVALAYTFFMLIASRGAPRHGGPSHPDAPLLVVILMPCLNEAAVIGASVRRLTSIPDPGLRIMVIDDGSDDDTAQVAAQAGDERVEVVRRRPPHARLGKGEALNDALSIVRSRCTRVSSSRVVVGVMDADGRLDPHAIGEVRKAFAPQEVGAVQMGVRINNRFGSLLARMQDMEFVIFTEVFQRGRRRVRSVGMGGNAQFVRLSALDALGPRPWTRSLTEDFDLGIRLNATSWTNEFWPAASVHQQGVTNMRRLLRQRTRWFQGNLQALHLLRSVAREQRGLGRADTLWQILTPYLLLTGSLLTLSFLITMVTAGVAAVLRWEQSWAWLVGAYVIAFGPALIYAWIYWRIERSEGLSLFKSVGYAHLFVLYGLLPSLYGWRAVARELTGRTGWAKTAREAEPGQGAQGAPSGPVTVSNGSAAMGSPVPSKQRPPSGPERGQPLAAPQAAAPAPQAAAPGSTVPAAPTVSARPVLNPTAVIVRRPRPTSSSLTNEEMR</sequence>
<dbReference type="Pfam" id="PF13641">
    <property type="entry name" value="Glyco_tranf_2_3"/>
    <property type="match status" value="1"/>
</dbReference>
<proteinExistence type="inferred from homology"/>
<organism evidence="6 7">
    <name type="scientific">Actinomyces viscosus</name>
    <dbReference type="NCBI Taxonomy" id="1656"/>
    <lineage>
        <taxon>Bacteria</taxon>
        <taxon>Bacillati</taxon>
        <taxon>Actinomycetota</taxon>
        <taxon>Actinomycetes</taxon>
        <taxon>Actinomycetales</taxon>
        <taxon>Actinomycetaceae</taxon>
        <taxon>Actinomyces</taxon>
    </lineage>
</organism>
<feature type="compositionally biased region" description="Polar residues" evidence="4">
    <location>
        <begin position="519"/>
        <end position="530"/>
    </location>
</feature>
<evidence type="ECO:0000256" key="5">
    <source>
        <dbReference type="SAM" id="Phobius"/>
    </source>
</evidence>
<feature type="transmembrane region" description="Helical" evidence="5">
    <location>
        <begin position="24"/>
        <end position="46"/>
    </location>
</feature>
<feature type="transmembrane region" description="Helical" evidence="5">
    <location>
        <begin position="328"/>
        <end position="353"/>
    </location>
</feature>
<feature type="transmembrane region" description="Helical" evidence="5">
    <location>
        <begin position="359"/>
        <end position="379"/>
    </location>
</feature>
<dbReference type="InterPro" id="IPR029044">
    <property type="entry name" value="Nucleotide-diphossugar_trans"/>
</dbReference>
<dbReference type="Gene3D" id="3.90.550.10">
    <property type="entry name" value="Spore Coat Polysaccharide Biosynthesis Protein SpsA, Chain A"/>
    <property type="match status" value="1"/>
</dbReference>
<keyword evidence="5" id="KW-0472">Membrane</keyword>
<evidence type="ECO:0000313" key="6">
    <source>
        <dbReference type="EMBL" id="MDM8076496.1"/>
    </source>
</evidence>
<feature type="transmembrane region" description="Helical" evidence="5">
    <location>
        <begin position="391"/>
        <end position="413"/>
    </location>
</feature>
<evidence type="ECO:0000256" key="3">
    <source>
        <dbReference type="ARBA" id="ARBA00022679"/>
    </source>
</evidence>
<dbReference type="EMBL" id="JAUDBR010000006">
    <property type="protein sequence ID" value="MDM8076496.1"/>
    <property type="molecule type" value="Genomic_DNA"/>
</dbReference>
<keyword evidence="2" id="KW-0328">Glycosyltransferase</keyword>
<dbReference type="PANTHER" id="PTHR43630">
    <property type="entry name" value="POLY-BETA-1,6-N-ACETYL-D-GLUCOSAMINE SYNTHASE"/>
    <property type="match status" value="1"/>
</dbReference>
<keyword evidence="5" id="KW-1133">Transmembrane helix</keyword>
<reference evidence="6 7" key="2">
    <citation type="submission" date="2023-06" db="EMBL/GenBank/DDBJ databases">
        <authorList>
            <person name="Zeman M."/>
            <person name="Kubasova T."/>
            <person name="Jahodarova E."/>
            <person name="Nykrynova M."/>
            <person name="Rychlik I."/>
        </authorList>
    </citation>
    <scope>NUCLEOTIDE SEQUENCE [LARGE SCALE GENOMIC DNA]</scope>
    <source>
        <strain evidence="6 7">ET81</strain>
    </source>
</reference>
<dbReference type="RefSeq" id="WP_289595795.1">
    <property type="nucleotide sequence ID" value="NZ_JAUDBR010000006.1"/>
</dbReference>
<reference evidence="7" key="1">
    <citation type="submission" date="2023-06" db="EMBL/GenBank/DDBJ databases">
        <title>Identification and characterization of horizontal gene transfer across gut microbiota members of farm animals based on homology search.</title>
        <authorList>
            <person name="Zeman M."/>
            <person name="Kubasova T."/>
            <person name="Jahodarova E."/>
            <person name="Nykrynova M."/>
            <person name="Rychlik I."/>
        </authorList>
    </citation>
    <scope>NUCLEOTIDE SEQUENCE [LARGE SCALE GENOMIC DNA]</scope>
    <source>
        <strain evidence="7">ET81</strain>
    </source>
</reference>
<evidence type="ECO:0000256" key="1">
    <source>
        <dbReference type="ARBA" id="ARBA00006739"/>
    </source>
</evidence>
<comment type="caution">
    <text evidence="6">The sequence shown here is derived from an EMBL/GenBank/DDBJ whole genome shotgun (WGS) entry which is preliminary data.</text>
</comment>
<evidence type="ECO:0000313" key="7">
    <source>
        <dbReference type="Proteomes" id="UP001529257"/>
    </source>
</evidence>
<accession>A0ABT7TXD1</accession>